<name>A0A9W5TB93_BABOV</name>
<dbReference type="AlphaFoldDB" id="A0A9W5TB93"/>
<evidence type="ECO:0000256" key="1">
    <source>
        <dbReference type="SAM" id="Coils"/>
    </source>
</evidence>
<reference evidence="2" key="1">
    <citation type="submission" date="2019-12" db="EMBL/GenBank/DDBJ databases">
        <title>Genome sequence of Babesia ovis.</title>
        <authorList>
            <person name="Yamagishi J."/>
            <person name="Sevinc F."/>
            <person name="Xuan X."/>
        </authorList>
    </citation>
    <scope>NUCLEOTIDE SEQUENCE</scope>
    <source>
        <strain evidence="2">Selcuk</strain>
    </source>
</reference>
<gene>
    <name evidence="2" type="ORF">BaOVIS_024430</name>
</gene>
<keyword evidence="1" id="KW-0175">Coiled coil</keyword>
<keyword evidence="3" id="KW-1185">Reference proteome</keyword>
<dbReference type="Proteomes" id="UP001057455">
    <property type="component" value="Unassembled WGS sequence"/>
</dbReference>
<feature type="coiled-coil region" evidence="1">
    <location>
        <begin position="63"/>
        <end position="163"/>
    </location>
</feature>
<protein>
    <submittedName>
        <fullName evidence="2">Laminin subunit alpha-3, putative</fullName>
    </submittedName>
</protein>
<evidence type="ECO:0000313" key="3">
    <source>
        <dbReference type="Proteomes" id="UP001057455"/>
    </source>
</evidence>
<accession>A0A9W5TB93</accession>
<comment type="caution">
    <text evidence="2">The sequence shown here is derived from an EMBL/GenBank/DDBJ whole genome shotgun (WGS) entry which is preliminary data.</text>
</comment>
<evidence type="ECO:0000313" key="2">
    <source>
        <dbReference type="EMBL" id="GFE55039.1"/>
    </source>
</evidence>
<dbReference type="EMBL" id="BLIY01000017">
    <property type="protein sequence ID" value="GFE55039.1"/>
    <property type="molecule type" value="Genomic_DNA"/>
</dbReference>
<dbReference type="OrthoDB" id="365838at2759"/>
<sequence>MPDVDGLLSALSDLSIDVEGTDGNSRLISRVSEAVDALVSYIKDDSAERTLVAEFENLHQSICQKHEQELRDAHTSLDRVRQELAQVEAEQARLNEELAILKKSQAENQSISEEKEAERLEGRALKEELCHLRGTEDALTLEIQSLQHKLKMLEDMAEVQRASREDVIKRDKLLYEFLTSSLNITVVSANEKEVQLALLTEPEDRSSQTWDLVTVKLDELDQRTTDYLWTMIERTFTQGSDEVATDPVIDTVRLSL</sequence>
<proteinExistence type="predicted"/>
<organism evidence="2 3">
    <name type="scientific">Babesia ovis</name>
    <dbReference type="NCBI Taxonomy" id="5869"/>
    <lineage>
        <taxon>Eukaryota</taxon>
        <taxon>Sar</taxon>
        <taxon>Alveolata</taxon>
        <taxon>Apicomplexa</taxon>
        <taxon>Aconoidasida</taxon>
        <taxon>Piroplasmida</taxon>
        <taxon>Babesiidae</taxon>
        <taxon>Babesia</taxon>
    </lineage>
</organism>